<dbReference type="RefSeq" id="WP_157893959.1">
    <property type="nucleotide sequence ID" value="NZ_CP021524.1"/>
</dbReference>
<name>A0A1Y0UVJ6_9PROT</name>
<evidence type="ECO:0008006" key="3">
    <source>
        <dbReference type="Google" id="ProtNLM"/>
    </source>
</evidence>
<gene>
    <name evidence="1" type="ORF">S101447_00828</name>
</gene>
<proteinExistence type="predicted"/>
<dbReference type="AlphaFoldDB" id="A0A1Y0UVJ6"/>
<evidence type="ECO:0000313" key="2">
    <source>
        <dbReference type="Proteomes" id="UP000195633"/>
    </source>
</evidence>
<dbReference type="Proteomes" id="UP000195633">
    <property type="component" value="Chromosome"/>
</dbReference>
<reference evidence="1 2" key="1">
    <citation type="submission" date="2017-05" db="EMBL/GenBank/DDBJ databases">
        <title>Genome sequence of Acetobacter pasteurianus subsp. ascendens strain SRCM101447.</title>
        <authorList>
            <person name="Cho S.H."/>
        </authorList>
    </citation>
    <scope>NUCLEOTIDE SEQUENCE [LARGE SCALE GENOMIC DNA]</scope>
    <source>
        <strain evidence="1 2">SRCM101447</strain>
    </source>
</reference>
<organism evidence="1 2">
    <name type="scientific">Acetobacter ascendens</name>
    <dbReference type="NCBI Taxonomy" id="481146"/>
    <lineage>
        <taxon>Bacteria</taxon>
        <taxon>Pseudomonadati</taxon>
        <taxon>Pseudomonadota</taxon>
        <taxon>Alphaproteobacteria</taxon>
        <taxon>Acetobacterales</taxon>
        <taxon>Acetobacteraceae</taxon>
        <taxon>Acetobacter</taxon>
    </lineage>
</organism>
<accession>A0A1Y0UVJ6</accession>
<protein>
    <recommendedName>
        <fullName evidence="3">HNH endonuclease</fullName>
    </recommendedName>
</protein>
<evidence type="ECO:0000313" key="1">
    <source>
        <dbReference type="EMBL" id="ARW09930.1"/>
    </source>
</evidence>
<sequence length="269" mass="31133">MKFPTFTRCQFCGAIPAEGEKLSRTHIWPKWLNTTLEHHPSCDVECIDRPDFSKITKTRKTRHQDIFTIQPRIACIQCNGGWMNNIEQGVLDFLKPIISNDWPQFLTPEQIRKLSLWLALICMNAELASPLYNTITQADRDYIRNKEDLPRGWSIIVAKNHGSYWRKRRGYHNYPALPLSINRRLSGTVDNPTYDKQITTFGIGPLFAQVVSGQDFNFVAHHFFAAQKFGFGILFPRHDSSPLDTTQLHNLSDHQINDLNSQIPWFLHV</sequence>
<dbReference type="EMBL" id="CP021524">
    <property type="protein sequence ID" value="ARW09930.1"/>
    <property type="molecule type" value="Genomic_DNA"/>
</dbReference>